<feature type="transmembrane region" description="Helical" evidence="1">
    <location>
        <begin position="248"/>
        <end position="266"/>
    </location>
</feature>
<dbReference type="AlphaFoldDB" id="A0A7G9RXR0"/>
<dbReference type="KEGG" id="eio:H9L01_08410"/>
<feature type="transmembrane region" description="Helical" evidence="1">
    <location>
        <begin position="12"/>
        <end position="31"/>
    </location>
</feature>
<proteinExistence type="predicted"/>
<dbReference type="RefSeq" id="WP_187533514.1">
    <property type="nucleotide sequence ID" value="NZ_CBCSHU010000004.1"/>
</dbReference>
<keyword evidence="3" id="KW-1185">Reference proteome</keyword>
<accession>A0A7G9RXR0</accession>
<name>A0A7G9RXR0_9FIRM</name>
<evidence type="ECO:0000313" key="2">
    <source>
        <dbReference type="EMBL" id="QNN60385.1"/>
    </source>
</evidence>
<feature type="transmembrane region" description="Helical" evidence="1">
    <location>
        <begin position="183"/>
        <end position="211"/>
    </location>
</feature>
<evidence type="ECO:0000313" key="3">
    <source>
        <dbReference type="Proteomes" id="UP000515928"/>
    </source>
</evidence>
<evidence type="ECO:0000256" key="1">
    <source>
        <dbReference type="SAM" id="Phobius"/>
    </source>
</evidence>
<organism evidence="2 3">
    <name type="scientific">Erysipelothrix inopinata</name>
    <dbReference type="NCBI Taxonomy" id="225084"/>
    <lineage>
        <taxon>Bacteria</taxon>
        <taxon>Bacillati</taxon>
        <taxon>Bacillota</taxon>
        <taxon>Erysipelotrichia</taxon>
        <taxon>Erysipelotrichales</taxon>
        <taxon>Erysipelotrichaceae</taxon>
        <taxon>Erysipelothrix</taxon>
    </lineage>
</organism>
<feature type="transmembrane region" description="Helical" evidence="1">
    <location>
        <begin position="154"/>
        <end position="176"/>
    </location>
</feature>
<sequence>MNRISKGIGEKVAQYVLFSLVILLVVLSYLYNEIPKVIFVEEYTFLSLMSDFQCGRCFPYILILLISMPMLLNGFNIETVSSRMDYLIIQRISIIDFYKREKLKSFMRGFVFGVAINIAVIVTIWIVHPSSGVKLVSSVTNNTLTQVNNPIIEFLLSVFLQSIGMGIANVCLFMLTRLRPNKYLYYLSLLLGTVAVSTGIVVVFALVTMIFPFFNEIVPFVIPLFSIINPLTLLFPNYDLFMLPFSNMFNFLASLIVYLVLIRWISKKLIQLERMGRI</sequence>
<dbReference type="EMBL" id="CP060715">
    <property type="protein sequence ID" value="QNN60385.1"/>
    <property type="molecule type" value="Genomic_DNA"/>
</dbReference>
<reference evidence="2 3" key="1">
    <citation type="submission" date="2020-08" db="EMBL/GenBank/DDBJ databases">
        <title>Genome sequence of Erysipelothrix inopinata DSM 15511T.</title>
        <authorList>
            <person name="Hyun D.-W."/>
            <person name="Bae J.-W."/>
        </authorList>
    </citation>
    <scope>NUCLEOTIDE SEQUENCE [LARGE SCALE GENOMIC DNA]</scope>
    <source>
        <strain evidence="2 3">DSM 15511</strain>
    </source>
</reference>
<keyword evidence="1" id="KW-1133">Transmembrane helix</keyword>
<feature type="transmembrane region" description="Helical" evidence="1">
    <location>
        <begin position="58"/>
        <end position="77"/>
    </location>
</feature>
<keyword evidence="1" id="KW-0472">Membrane</keyword>
<feature type="transmembrane region" description="Helical" evidence="1">
    <location>
        <begin position="109"/>
        <end position="128"/>
    </location>
</feature>
<gene>
    <name evidence="2" type="ORF">H9L01_08410</name>
</gene>
<keyword evidence="1" id="KW-0812">Transmembrane</keyword>
<protein>
    <submittedName>
        <fullName evidence="2">Uncharacterized protein</fullName>
    </submittedName>
</protein>
<dbReference type="Proteomes" id="UP000515928">
    <property type="component" value="Chromosome"/>
</dbReference>